<proteinExistence type="predicted"/>
<dbReference type="AlphaFoldDB" id="A0AAN4Y7J6"/>
<evidence type="ECO:0000313" key="2">
    <source>
        <dbReference type="Proteomes" id="UP001165205"/>
    </source>
</evidence>
<name>A0AAN4Y7J6_ASPOZ</name>
<dbReference type="EMBL" id="BSYA01000005">
    <property type="protein sequence ID" value="GMG23358.1"/>
    <property type="molecule type" value="Genomic_DNA"/>
</dbReference>
<dbReference type="Proteomes" id="UP001165205">
    <property type="component" value="Unassembled WGS sequence"/>
</dbReference>
<protein>
    <submittedName>
        <fullName evidence="1">Unnamed protein product</fullName>
    </submittedName>
</protein>
<gene>
    <name evidence="1" type="ORF">Aory04_000082400</name>
</gene>
<accession>A0AAN4Y7J6</accession>
<reference evidence="1" key="1">
    <citation type="submission" date="2023-04" db="EMBL/GenBank/DDBJ databases">
        <title>Aspergillus oryzae NBRC 4228.</title>
        <authorList>
            <person name="Ichikawa N."/>
            <person name="Sato H."/>
            <person name="Tonouchi N."/>
        </authorList>
    </citation>
    <scope>NUCLEOTIDE SEQUENCE</scope>
    <source>
        <strain evidence="1">NBRC 4228</strain>
    </source>
</reference>
<comment type="caution">
    <text evidence="1">The sequence shown here is derived from an EMBL/GenBank/DDBJ whole genome shotgun (WGS) entry which is preliminary data.</text>
</comment>
<evidence type="ECO:0000313" key="1">
    <source>
        <dbReference type="EMBL" id="GMG23358.1"/>
    </source>
</evidence>
<organism evidence="1 2">
    <name type="scientific">Aspergillus oryzae</name>
    <name type="common">Yellow koji mold</name>
    <dbReference type="NCBI Taxonomy" id="5062"/>
    <lineage>
        <taxon>Eukaryota</taxon>
        <taxon>Fungi</taxon>
        <taxon>Dikarya</taxon>
        <taxon>Ascomycota</taxon>
        <taxon>Pezizomycotina</taxon>
        <taxon>Eurotiomycetes</taxon>
        <taxon>Eurotiomycetidae</taxon>
        <taxon>Eurotiales</taxon>
        <taxon>Aspergillaceae</taxon>
        <taxon>Aspergillus</taxon>
        <taxon>Aspergillus subgen. Circumdati</taxon>
    </lineage>
</organism>
<sequence>MQVVESIPGDSEEGGDVTLTLQGRLDVVEVSNNKGMIRRAIPLLTFRAFSNRQRLPTSNRIIGRQIHPDDCTSRQTGSIRTRDFLKYL</sequence>